<evidence type="ECO:0000256" key="3">
    <source>
        <dbReference type="ARBA" id="ARBA00022771"/>
    </source>
</evidence>
<keyword evidence="3" id="KW-0863">Zinc-finger</keyword>
<reference evidence="10 11" key="1">
    <citation type="submission" date="2023-03" db="EMBL/GenBank/DDBJ databases">
        <title>High-quality genome of Scylla paramamosain provides insights in environmental adaptation.</title>
        <authorList>
            <person name="Zhang L."/>
        </authorList>
    </citation>
    <scope>NUCLEOTIDE SEQUENCE [LARGE SCALE GENOMIC DNA]</scope>
    <source>
        <strain evidence="10">LZ_2023a</strain>
        <tissue evidence="10">Muscle</tissue>
    </source>
</reference>
<evidence type="ECO:0000256" key="6">
    <source>
        <dbReference type="ARBA" id="ARBA00044931"/>
    </source>
</evidence>
<feature type="domain" description="NuBaID C-terminal" evidence="9">
    <location>
        <begin position="206"/>
        <end position="369"/>
    </location>
</feature>
<evidence type="ECO:0000256" key="1">
    <source>
        <dbReference type="ARBA" id="ARBA00004123"/>
    </source>
</evidence>
<dbReference type="Pfam" id="PF08600">
    <property type="entry name" value="NuBaID_C"/>
    <property type="match status" value="1"/>
</dbReference>
<evidence type="ECO:0000313" key="10">
    <source>
        <dbReference type="EMBL" id="KAK8386679.1"/>
    </source>
</evidence>
<dbReference type="PANTHER" id="PTHR15835:SF6">
    <property type="entry name" value="ZINC FINGER C3HC-TYPE PROTEIN 1"/>
    <property type="match status" value="1"/>
</dbReference>
<comment type="subcellular location">
    <subcellularLocation>
        <location evidence="1">Nucleus</location>
    </subcellularLocation>
</comment>
<dbReference type="GO" id="GO:0005634">
    <property type="term" value="C:nucleus"/>
    <property type="evidence" value="ECO:0007669"/>
    <property type="project" value="UniProtKB-SubCell"/>
</dbReference>
<keyword evidence="4" id="KW-0862">Zinc</keyword>
<dbReference type="GO" id="GO:0008270">
    <property type="term" value="F:zinc ion binding"/>
    <property type="evidence" value="ECO:0007669"/>
    <property type="project" value="UniProtKB-KW"/>
</dbReference>
<evidence type="ECO:0000256" key="2">
    <source>
        <dbReference type="ARBA" id="ARBA00022723"/>
    </source>
</evidence>
<proteinExistence type="predicted"/>
<evidence type="ECO:0000313" key="11">
    <source>
        <dbReference type="Proteomes" id="UP001487740"/>
    </source>
</evidence>
<dbReference type="EMBL" id="JARAKH010000030">
    <property type="protein sequence ID" value="KAK8386679.1"/>
    <property type="molecule type" value="Genomic_DNA"/>
</dbReference>
<dbReference type="Proteomes" id="UP001487740">
    <property type="component" value="Unassembled WGS sequence"/>
</dbReference>
<evidence type="ECO:0000256" key="4">
    <source>
        <dbReference type="ARBA" id="ARBA00022833"/>
    </source>
</evidence>
<dbReference type="Pfam" id="PF07967">
    <property type="entry name" value="zf-C3HC"/>
    <property type="match status" value="1"/>
</dbReference>
<dbReference type="PANTHER" id="PTHR15835">
    <property type="entry name" value="NUCLEAR-INTERACTING PARTNER OF ALK"/>
    <property type="match status" value="1"/>
</dbReference>
<dbReference type="AlphaFoldDB" id="A0AAW0TH48"/>
<evidence type="ECO:0000256" key="5">
    <source>
        <dbReference type="ARBA" id="ARBA00023242"/>
    </source>
</evidence>
<dbReference type="InterPro" id="IPR013909">
    <property type="entry name" value="NuBaID_C"/>
</dbReference>
<keyword evidence="5" id="KW-0539">Nucleus</keyword>
<gene>
    <name evidence="10" type="ORF">O3P69_017854</name>
</gene>
<name>A0AAW0TH48_SCYPA</name>
<feature type="domain" description="C3HC-type" evidence="8">
    <location>
        <begin position="52"/>
        <end position="162"/>
    </location>
</feature>
<accession>A0AAW0TH48</accession>
<evidence type="ECO:0000259" key="9">
    <source>
        <dbReference type="Pfam" id="PF08600"/>
    </source>
</evidence>
<comment type="caution">
    <text evidence="10">The sequence shown here is derived from an EMBL/GenBank/DDBJ whole genome shotgun (WGS) entry which is preliminary data.</text>
</comment>
<keyword evidence="11" id="KW-1185">Reference proteome</keyword>
<dbReference type="InterPro" id="IPR012935">
    <property type="entry name" value="NuBaID_N"/>
</dbReference>
<sequence length="413" mass="47014">MKLMMETSSSVRSKIEKISHLLGEIIPMRTEISENGNTQDTCTFPPAMVNTSEAFYERLASFGPGCWGVREVTPLEFALYGWKIIQPDVVQCGTCKQVVCATLPFPTDRHAYSMFLEKLKKQVIDGHHEVCWWRHNPCPLHLAHPPQLATLEDLKNLSNLAHILESLDSALPHIDIPTFMAQLGVDDKLLGKLQSTEDMSVVKITAILLTLSGWSRGPGAFLRCKGCCRSVGLWSFVTQAEAKLEGPTLRSFEIPGLVSRKHGTSDSENSEEGGVFVSPEPEDTQSQWRMRLRERRVSEQSSSEELHPRRRKGSERSRKGSTSSQMDAKEEPFVIDTPLIKKQKIQKQYFHPLEEHRPWCPWITKDKEVEVMGYQRLISCVEAIVKQTENMKHFAEQVVSFFTEYSSFHIYFT</sequence>
<evidence type="ECO:0000259" key="8">
    <source>
        <dbReference type="Pfam" id="PF07967"/>
    </source>
</evidence>
<comment type="function">
    <text evidence="6">Required for proper positioning of a substantial amount of TPR at the nuclear basket (NB) through interaction with TPR.</text>
</comment>
<evidence type="ECO:0008006" key="12">
    <source>
        <dbReference type="Google" id="ProtNLM"/>
    </source>
</evidence>
<keyword evidence="2" id="KW-0479">Metal-binding</keyword>
<organism evidence="10 11">
    <name type="scientific">Scylla paramamosain</name>
    <name type="common">Mud crab</name>
    <dbReference type="NCBI Taxonomy" id="85552"/>
    <lineage>
        <taxon>Eukaryota</taxon>
        <taxon>Metazoa</taxon>
        <taxon>Ecdysozoa</taxon>
        <taxon>Arthropoda</taxon>
        <taxon>Crustacea</taxon>
        <taxon>Multicrustacea</taxon>
        <taxon>Malacostraca</taxon>
        <taxon>Eumalacostraca</taxon>
        <taxon>Eucarida</taxon>
        <taxon>Decapoda</taxon>
        <taxon>Pleocyemata</taxon>
        <taxon>Brachyura</taxon>
        <taxon>Eubrachyura</taxon>
        <taxon>Portunoidea</taxon>
        <taxon>Portunidae</taxon>
        <taxon>Portuninae</taxon>
        <taxon>Scylla</taxon>
    </lineage>
</organism>
<protein>
    <recommendedName>
        <fullName evidence="12">C3HC-type domain-containing protein</fullName>
    </recommendedName>
</protein>
<feature type="region of interest" description="Disordered" evidence="7">
    <location>
        <begin position="259"/>
        <end position="331"/>
    </location>
</feature>
<evidence type="ECO:0000256" key="7">
    <source>
        <dbReference type="SAM" id="MobiDB-lite"/>
    </source>
</evidence>